<evidence type="ECO:0000256" key="2">
    <source>
        <dbReference type="ARBA" id="ARBA00022448"/>
    </source>
</evidence>
<accession>A0A9D9H1C3</accession>
<feature type="transmembrane region" description="Helical" evidence="7">
    <location>
        <begin position="427"/>
        <end position="445"/>
    </location>
</feature>
<dbReference type="PANTHER" id="PTHR43823">
    <property type="entry name" value="SPORULATION PROTEIN YKVU"/>
    <property type="match status" value="1"/>
</dbReference>
<dbReference type="InterPro" id="IPR048279">
    <property type="entry name" value="MdtK-like"/>
</dbReference>
<comment type="caution">
    <text evidence="8">The sequence shown here is derived from an EMBL/GenBank/DDBJ whole genome shotgun (WGS) entry which is preliminary data.</text>
</comment>
<dbReference type="InterPro" id="IPR002528">
    <property type="entry name" value="MATE_fam"/>
</dbReference>
<keyword evidence="5 7" id="KW-1133">Transmembrane helix</keyword>
<feature type="transmembrane region" description="Helical" evidence="7">
    <location>
        <begin position="94"/>
        <end position="116"/>
    </location>
</feature>
<evidence type="ECO:0000256" key="3">
    <source>
        <dbReference type="ARBA" id="ARBA00022475"/>
    </source>
</evidence>
<comment type="subcellular location">
    <subcellularLocation>
        <location evidence="1">Cell membrane</location>
        <topology evidence="1">Multi-pass membrane protein</topology>
    </subcellularLocation>
</comment>
<feature type="transmembrane region" description="Helical" evidence="7">
    <location>
        <begin position="400"/>
        <end position="421"/>
    </location>
</feature>
<feature type="transmembrane region" description="Helical" evidence="7">
    <location>
        <begin position="14"/>
        <end position="34"/>
    </location>
</feature>
<evidence type="ECO:0000256" key="6">
    <source>
        <dbReference type="ARBA" id="ARBA00023136"/>
    </source>
</evidence>
<dbReference type="EMBL" id="JADIMX010000136">
    <property type="protein sequence ID" value="MBO8435110.1"/>
    <property type="molecule type" value="Genomic_DNA"/>
</dbReference>
<dbReference type="AlphaFoldDB" id="A0A9D9H1C3"/>
<evidence type="ECO:0000256" key="7">
    <source>
        <dbReference type="SAM" id="Phobius"/>
    </source>
</evidence>
<keyword evidence="2" id="KW-0813">Transport</keyword>
<feature type="transmembrane region" description="Helical" evidence="7">
    <location>
        <begin position="321"/>
        <end position="344"/>
    </location>
</feature>
<feature type="transmembrane region" description="Helical" evidence="7">
    <location>
        <begin position="237"/>
        <end position="264"/>
    </location>
</feature>
<reference evidence="8" key="1">
    <citation type="submission" date="2020-10" db="EMBL/GenBank/DDBJ databases">
        <authorList>
            <person name="Gilroy R."/>
        </authorList>
    </citation>
    <scope>NUCLEOTIDE SEQUENCE</scope>
    <source>
        <strain evidence="8">F6-4510</strain>
    </source>
</reference>
<dbReference type="PIRSF" id="PIRSF006603">
    <property type="entry name" value="DinF"/>
    <property type="match status" value="1"/>
</dbReference>
<dbReference type="NCBIfam" id="TIGR00797">
    <property type="entry name" value="matE"/>
    <property type="match status" value="1"/>
</dbReference>
<organism evidence="8 9">
    <name type="scientific">Candidatus Fimicola merdigallinarum</name>
    <dbReference type="NCBI Taxonomy" id="2840819"/>
    <lineage>
        <taxon>Bacteria</taxon>
        <taxon>Bacillati</taxon>
        <taxon>Bacillota</taxon>
        <taxon>Clostridia</taxon>
        <taxon>Lachnospirales</taxon>
        <taxon>Lachnospiraceae</taxon>
        <taxon>Lachnospiraceae incertae sedis</taxon>
        <taxon>Candidatus Fimicola</taxon>
    </lineage>
</organism>
<feature type="transmembrane region" description="Helical" evidence="7">
    <location>
        <begin position="284"/>
        <end position="309"/>
    </location>
</feature>
<feature type="transmembrane region" description="Helical" evidence="7">
    <location>
        <begin position="136"/>
        <end position="154"/>
    </location>
</feature>
<reference evidence="8" key="2">
    <citation type="journal article" date="2021" name="PeerJ">
        <title>Extensive microbial diversity within the chicken gut microbiome revealed by metagenomics and culture.</title>
        <authorList>
            <person name="Gilroy R."/>
            <person name="Ravi A."/>
            <person name="Getino M."/>
            <person name="Pursley I."/>
            <person name="Horton D.L."/>
            <person name="Alikhan N.F."/>
            <person name="Baker D."/>
            <person name="Gharbi K."/>
            <person name="Hall N."/>
            <person name="Watson M."/>
            <person name="Adriaenssens E.M."/>
            <person name="Foster-Nyarko E."/>
            <person name="Jarju S."/>
            <person name="Secka A."/>
            <person name="Antonio M."/>
            <person name="Oren A."/>
            <person name="Chaudhuri R.R."/>
            <person name="La Ragione R."/>
            <person name="Hildebrand F."/>
            <person name="Pallen M.J."/>
        </authorList>
    </citation>
    <scope>NUCLEOTIDE SEQUENCE</scope>
    <source>
        <strain evidence="8">F6-4510</strain>
    </source>
</reference>
<evidence type="ECO:0000256" key="5">
    <source>
        <dbReference type="ARBA" id="ARBA00022989"/>
    </source>
</evidence>
<protein>
    <submittedName>
        <fullName evidence="8">MATE family efflux transporter</fullName>
    </submittedName>
</protein>
<dbReference type="GO" id="GO:0015297">
    <property type="term" value="F:antiporter activity"/>
    <property type="evidence" value="ECO:0007669"/>
    <property type="project" value="InterPro"/>
</dbReference>
<dbReference type="Pfam" id="PF01554">
    <property type="entry name" value="MatE"/>
    <property type="match status" value="2"/>
</dbReference>
<keyword evidence="6 7" id="KW-0472">Membrane</keyword>
<dbReference type="Proteomes" id="UP000823611">
    <property type="component" value="Unassembled WGS sequence"/>
</dbReference>
<evidence type="ECO:0000313" key="9">
    <source>
        <dbReference type="Proteomes" id="UP000823611"/>
    </source>
</evidence>
<keyword evidence="4 7" id="KW-0812">Transmembrane</keyword>
<evidence type="ECO:0000256" key="1">
    <source>
        <dbReference type="ARBA" id="ARBA00004651"/>
    </source>
</evidence>
<gene>
    <name evidence="8" type="ORF">IAC55_07315</name>
</gene>
<evidence type="ECO:0000256" key="4">
    <source>
        <dbReference type="ARBA" id="ARBA00022692"/>
    </source>
</evidence>
<dbReference type="GO" id="GO:0042910">
    <property type="term" value="F:xenobiotic transmembrane transporter activity"/>
    <property type="evidence" value="ECO:0007669"/>
    <property type="project" value="InterPro"/>
</dbReference>
<proteinExistence type="predicted"/>
<evidence type="ECO:0000313" key="8">
    <source>
        <dbReference type="EMBL" id="MBO8435110.1"/>
    </source>
</evidence>
<sequence length="459" mass="50687">MRGNNLGLDSMKGLVIRLAIPSMIAQFINVFYSIVDRIFVGNILEIGGVALAGVGICGPIVTLISSFSTWIGIGGSPLMSIAMGERNQKRARHIMANCFVMLIIMALIITSIILIFKDKLLMFFGASDVTFQYADTYMSIYAIGSIFSIVALGMNSFIICQGFSRVAMFTVVIGAVANIILDPIFIFVLDMGVAGASLATVLSQMLSCIFVLWFLFSRYPKVRITFRGYSFDIMKKVLLIGFSPFIIISLDSGLIIAMNMALQYYGGANYGDQLVTCHTIAQSFFLMVTLPLGGITGSTQPILGFNYGSGDIKRVKDGQKYTLIVCLVFTAIMMIIANLFSQYFVRLFTSDEVYMALSVKAIKIFTLMVIPLAVQYTIVDGFTGISAVRYAISLSCFRKALYFGAMIVFPLMFGIENIFYAEPVVDVISVIVSSFVYFKVMNNILEKRRNMIDFKGEKV</sequence>
<name>A0A9D9H1C3_9FIRM</name>
<feature type="transmembrane region" description="Helical" evidence="7">
    <location>
        <begin position="195"/>
        <end position="216"/>
    </location>
</feature>
<feature type="transmembrane region" description="Helical" evidence="7">
    <location>
        <begin position="46"/>
        <end position="73"/>
    </location>
</feature>
<keyword evidence="3" id="KW-1003">Cell membrane</keyword>
<dbReference type="InterPro" id="IPR051327">
    <property type="entry name" value="MATE_MepA_subfamily"/>
</dbReference>
<dbReference type="PANTHER" id="PTHR43823:SF3">
    <property type="entry name" value="MULTIDRUG EXPORT PROTEIN MEPA"/>
    <property type="match status" value="1"/>
</dbReference>
<feature type="transmembrane region" description="Helical" evidence="7">
    <location>
        <begin position="364"/>
        <end position="388"/>
    </location>
</feature>
<feature type="transmembrane region" description="Helical" evidence="7">
    <location>
        <begin position="166"/>
        <end position="189"/>
    </location>
</feature>
<dbReference type="GO" id="GO:0005886">
    <property type="term" value="C:plasma membrane"/>
    <property type="evidence" value="ECO:0007669"/>
    <property type="project" value="UniProtKB-SubCell"/>
</dbReference>